<evidence type="ECO:0000256" key="6">
    <source>
        <dbReference type="ARBA" id="ARBA00023242"/>
    </source>
</evidence>
<keyword evidence="5" id="KW-0804">Transcription</keyword>
<evidence type="ECO:0000256" key="5">
    <source>
        <dbReference type="ARBA" id="ARBA00023163"/>
    </source>
</evidence>
<proteinExistence type="predicted"/>
<dbReference type="PROSITE" id="PS50048">
    <property type="entry name" value="ZN2_CY6_FUNGAL_2"/>
    <property type="match status" value="1"/>
</dbReference>
<dbReference type="Gene3D" id="4.10.240.10">
    <property type="entry name" value="Zn(2)-C6 fungal-type DNA-binding domain"/>
    <property type="match status" value="1"/>
</dbReference>
<protein>
    <recommendedName>
        <fullName evidence="9">Zn(2)-C6 fungal-type domain-containing protein</fullName>
    </recommendedName>
</protein>
<keyword evidence="6" id="KW-0539">Nucleus</keyword>
<dbReference type="GO" id="GO:0045944">
    <property type="term" value="P:positive regulation of transcription by RNA polymerase II"/>
    <property type="evidence" value="ECO:0007669"/>
    <property type="project" value="TreeGrafter"/>
</dbReference>
<comment type="caution">
    <text evidence="10">The sequence shown here is derived from an EMBL/GenBank/DDBJ whole genome shotgun (WGS) entry which is preliminary data.</text>
</comment>
<dbReference type="PANTHER" id="PTHR47540:SF3">
    <property type="entry name" value="ZN(II)2CYS6 TRANSCRIPTION FACTOR (EUROFUNG)"/>
    <property type="match status" value="1"/>
</dbReference>
<evidence type="ECO:0000313" key="10">
    <source>
        <dbReference type="EMBL" id="OKP13654.1"/>
    </source>
</evidence>
<dbReference type="Pfam" id="PF04082">
    <property type="entry name" value="Fungal_trans"/>
    <property type="match status" value="1"/>
</dbReference>
<gene>
    <name evidence="10" type="ORF">PENSUB_845</name>
</gene>
<dbReference type="GO" id="GO:0043565">
    <property type="term" value="F:sequence-specific DNA binding"/>
    <property type="evidence" value="ECO:0007669"/>
    <property type="project" value="TreeGrafter"/>
</dbReference>
<dbReference type="GO" id="GO:0000981">
    <property type="term" value="F:DNA-binding transcription factor activity, RNA polymerase II-specific"/>
    <property type="evidence" value="ECO:0007669"/>
    <property type="project" value="InterPro"/>
</dbReference>
<accession>A0A1Q5UMH6</accession>
<dbReference type="EMBL" id="MNBE01000128">
    <property type="protein sequence ID" value="OKP13654.1"/>
    <property type="molecule type" value="Genomic_DNA"/>
</dbReference>
<evidence type="ECO:0000256" key="1">
    <source>
        <dbReference type="ARBA" id="ARBA00004123"/>
    </source>
</evidence>
<dbReference type="SMART" id="SM00906">
    <property type="entry name" value="Fungal_trans"/>
    <property type="match status" value="1"/>
</dbReference>
<dbReference type="GO" id="GO:0005634">
    <property type="term" value="C:nucleus"/>
    <property type="evidence" value="ECO:0007669"/>
    <property type="project" value="UniProtKB-SubCell"/>
</dbReference>
<dbReference type="Pfam" id="PF00172">
    <property type="entry name" value="Zn_clus"/>
    <property type="match status" value="1"/>
</dbReference>
<keyword evidence="11" id="KW-1185">Reference proteome</keyword>
<dbReference type="STRING" id="1316194.A0A1Q5UMH6"/>
<sequence>MAVTSHAAGAHQRRGRPSRAARIRRKVTRACDACKARKKACTGDIPCESCVRLGLSCTYNVPYNRGSAAFPQPSSRPVETGGGNGADKPPAERVAARAIVTPPPMQLPGRRSTTTPSSLAATHSSPEDGDSTEVCGQYRGPASAHSFLDRAVRNLHGAPPPLTSHSEDVSASIFSYGDRRAPRTLVSQMRWPDRSTADYLIQRYFDFASPTYRVLHQGTVETWVETLFGPNEPLEIQSAASTVSTAAKAILLLLCATSALFSTLYDGSPAQSTQNWSNWQESETYYQMAEQLLAQEAGAPSLESAQARFLTVLYLLSTSRVNQAWYNFGTTVQIVMSLGLHRKQTRPRAFASIASNAVASECSKRVLWCSFTLDEYLSLILGRPRLLREEDIDQEYPALINDEALDAKPRPRAALQRNCLMDASVCHAKISRILARASRDLYSIQSLDKEQEVEAIAILIEQIGEWQSNLPPLLGDWVCPSSLISIFRRQLTVIRLARLHAIMFVTRPLLLRDYSQHQENDRLLKKFLRTCIYTVRDTLELVLALVKDNLLFPAFWYTQYIAFNALSIVYIYLIHSKKGRIPYEWLFACEEDQKSPPVDRLVLYHLAEEVQYHLGQATEMNALAWRYTVVLKALRLEATGEGNDTHADDAAESQVDPNEEAIATLPMDVTRVEGISHEQHSVDWTGLWTSMMDPVNPSVPGAGTFDSGIGGLLSFNGSTDELCLDFWPQLDRLPTSLLNSRNASQLFSASIPCNQYATTGNVK</sequence>
<dbReference type="CDD" id="cd12148">
    <property type="entry name" value="fungal_TF_MHR"/>
    <property type="match status" value="1"/>
</dbReference>
<keyword evidence="2" id="KW-0479">Metal-binding</keyword>
<dbReference type="InterPro" id="IPR001138">
    <property type="entry name" value="Zn2Cys6_DnaBD"/>
</dbReference>
<dbReference type="GO" id="GO:0006351">
    <property type="term" value="P:DNA-templated transcription"/>
    <property type="evidence" value="ECO:0007669"/>
    <property type="project" value="InterPro"/>
</dbReference>
<evidence type="ECO:0000256" key="2">
    <source>
        <dbReference type="ARBA" id="ARBA00022723"/>
    </source>
</evidence>
<evidence type="ECO:0000256" key="4">
    <source>
        <dbReference type="ARBA" id="ARBA00023125"/>
    </source>
</evidence>
<feature type="region of interest" description="Disordered" evidence="7">
    <location>
        <begin position="68"/>
        <end position="138"/>
    </location>
</feature>
<dbReference type="CDD" id="cd00067">
    <property type="entry name" value="GAL4"/>
    <property type="match status" value="1"/>
</dbReference>
<keyword evidence="8" id="KW-0812">Transmembrane</keyword>
<feature type="compositionally biased region" description="Basic residues" evidence="7">
    <location>
        <begin position="11"/>
        <end position="21"/>
    </location>
</feature>
<dbReference type="SMART" id="SM00066">
    <property type="entry name" value="GAL4"/>
    <property type="match status" value="1"/>
</dbReference>
<dbReference type="GO" id="GO:0008270">
    <property type="term" value="F:zinc ion binding"/>
    <property type="evidence" value="ECO:0007669"/>
    <property type="project" value="InterPro"/>
</dbReference>
<dbReference type="PROSITE" id="PS00463">
    <property type="entry name" value="ZN2_CY6_FUNGAL_1"/>
    <property type="match status" value="1"/>
</dbReference>
<feature type="compositionally biased region" description="Polar residues" evidence="7">
    <location>
        <begin position="111"/>
        <end position="124"/>
    </location>
</feature>
<reference evidence="10 11" key="1">
    <citation type="submission" date="2016-10" db="EMBL/GenBank/DDBJ databases">
        <title>Genome sequence of the ascomycete fungus Penicillium subrubescens.</title>
        <authorList>
            <person name="De Vries R.P."/>
            <person name="Peng M."/>
            <person name="Dilokpimol A."/>
            <person name="Hilden K."/>
            <person name="Makela M.R."/>
            <person name="Grigoriev I."/>
            <person name="Riley R."/>
            <person name="Granchi Z."/>
        </authorList>
    </citation>
    <scope>NUCLEOTIDE SEQUENCE [LARGE SCALE GENOMIC DNA]</scope>
    <source>
        <strain evidence="10 11">CBS 132785</strain>
    </source>
</reference>
<evidence type="ECO:0000256" key="7">
    <source>
        <dbReference type="SAM" id="MobiDB-lite"/>
    </source>
</evidence>
<dbReference type="InterPro" id="IPR036864">
    <property type="entry name" value="Zn2-C6_fun-type_DNA-bd_sf"/>
</dbReference>
<dbReference type="InterPro" id="IPR007219">
    <property type="entry name" value="XnlR_reg_dom"/>
</dbReference>
<feature type="region of interest" description="Disordered" evidence="7">
    <location>
        <begin position="1"/>
        <end position="21"/>
    </location>
</feature>
<organism evidence="10 11">
    <name type="scientific">Penicillium subrubescens</name>
    <dbReference type="NCBI Taxonomy" id="1316194"/>
    <lineage>
        <taxon>Eukaryota</taxon>
        <taxon>Fungi</taxon>
        <taxon>Dikarya</taxon>
        <taxon>Ascomycota</taxon>
        <taxon>Pezizomycotina</taxon>
        <taxon>Eurotiomycetes</taxon>
        <taxon>Eurotiomycetidae</taxon>
        <taxon>Eurotiales</taxon>
        <taxon>Aspergillaceae</taxon>
        <taxon>Penicillium</taxon>
    </lineage>
</organism>
<name>A0A1Q5UMH6_9EURO</name>
<keyword evidence="8" id="KW-0472">Membrane</keyword>
<dbReference type="PANTHER" id="PTHR47540">
    <property type="entry name" value="THIAMINE REPRESSIBLE GENES REGULATORY PROTEIN THI5"/>
    <property type="match status" value="1"/>
</dbReference>
<evidence type="ECO:0000256" key="3">
    <source>
        <dbReference type="ARBA" id="ARBA00023015"/>
    </source>
</evidence>
<feature type="transmembrane region" description="Helical" evidence="8">
    <location>
        <begin position="554"/>
        <end position="573"/>
    </location>
</feature>
<comment type="subcellular location">
    <subcellularLocation>
        <location evidence="1">Nucleus</location>
    </subcellularLocation>
</comment>
<keyword evidence="3" id="KW-0805">Transcription regulation</keyword>
<feature type="domain" description="Zn(2)-C6 fungal-type" evidence="9">
    <location>
        <begin position="30"/>
        <end position="59"/>
    </location>
</feature>
<dbReference type="SUPFAM" id="SSF57701">
    <property type="entry name" value="Zn2/Cys6 DNA-binding domain"/>
    <property type="match status" value="1"/>
</dbReference>
<dbReference type="Proteomes" id="UP000186955">
    <property type="component" value="Unassembled WGS sequence"/>
</dbReference>
<dbReference type="AlphaFoldDB" id="A0A1Q5UMH6"/>
<keyword evidence="4" id="KW-0238">DNA-binding</keyword>
<dbReference type="InterPro" id="IPR051711">
    <property type="entry name" value="Stress_Response_Reg"/>
</dbReference>
<evidence type="ECO:0000256" key="8">
    <source>
        <dbReference type="SAM" id="Phobius"/>
    </source>
</evidence>
<evidence type="ECO:0000259" key="9">
    <source>
        <dbReference type="PROSITE" id="PS50048"/>
    </source>
</evidence>
<evidence type="ECO:0000313" key="11">
    <source>
        <dbReference type="Proteomes" id="UP000186955"/>
    </source>
</evidence>
<keyword evidence="8" id="KW-1133">Transmembrane helix</keyword>